<proteinExistence type="predicted"/>
<dbReference type="InterPro" id="IPR016035">
    <property type="entry name" value="Acyl_Trfase/lysoPLipase"/>
</dbReference>
<evidence type="ECO:0000256" key="4">
    <source>
        <dbReference type="PROSITE-ProRule" id="PRU00221"/>
    </source>
</evidence>
<keyword evidence="7" id="KW-1133">Transmembrane helix</keyword>
<dbReference type="InterPro" id="IPR036322">
    <property type="entry name" value="WD40_repeat_dom_sf"/>
</dbReference>
<evidence type="ECO:0000256" key="7">
    <source>
        <dbReference type="SAM" id="Phobius"/>
    </source>
</evidence>
<evidence type="ECO:0000256" key="3">
    <source>
        <dbReference type="ARBA" id="ARBA00023098"/>
    </source>
</evidence>
<dbReference type="GO" id="GO:0046486">
    <property type="term" value="P:glycerolipid metabolic process"/>
    <property type="evidence" value="ECO:0007669"/>
    <property type="project" value="UniProtKB-ARBA"/>
</dbReference>
<feature type="repeat" description="WD" evidence="4">
    <location>
        <begin position="957"/>
        <end position="989"/>
    </location>
</feature>
<dbReference type="Proteomes" id="UP000054097">
    <property type="component" value="Unassembled WGS sequence"/>
</dbReference>
<feature type="repeat" description="WD" evidence="4">
    <location>
        <begin position="820"/>
        <end position="861"/>
    </location>
</feature>
<gene>
    <name evidence="9" type="ORF">M408DRAFT_27572</name>
</gene>
<dbReference type="PANTHER" id="PTHR19848:SF8">
    <property type="entry name" value="F-BOX AND WD REPEAT DOMAIN CONTAINING 7"/>
    <property type="match status" value="1"/>
</dbReference>
<dbReference type="InterPro" id="IPR019775">
    <property type="entry name" value="WD40_repeat_CS"/>
</dbReference>
<feature type="repeat" description="WD" evidence="4">
    <location>
        <begin position="906"/>
        <end position="947"/>
    </location>
</feature>
<dbReference type="PRINTS" id="PR00320">
    <property type="entry name" value="GPROTEINBRPT"/>
</dbReference>
<dbReference type="InterPro" id="IPR001680">
    <property type="entry name" value="WD40_rpt"/>
</dbReference>
<dbReference type="HOGENOM" id="CLU_250746_0_0_1"/>
<keyword evidence="7" id="KW-0812">Transmembrane</keyword>
<evidence type="ECO:0000259" key="8">
    <source>
        <dbReference type="PROSITE" id="PS51635"/>
    </source>
</evidence>
<feature type="repeat" description="WD" evidence="4">
    <location>
        <begin position="1269"/>
        <end position="1310"/>
    </location>
</feature>
<dbReference type="Gene3D" id="3.40.1090.10">
    <property type="entry name" value="Cytosolic phospholipase A2 catalytic domain"/>
    <property type="match status" value="1"/>
</dbReference>
<keyword evidence="1 4" id="KW-0853">WD repeat</keyword>
<dbReference type="PROSITE" id="PS00678">
    <property type="entry name" value="WD_REPEATS_1"/>
    <property type="match status" value="8"/>
</dbReference>
<evidence type="ECO:0000313" key="9">
    <source>
        <dbReference type="EMBL" id="KIM23866.1"/>
    </source>
</evidence>
<dbReference type="SUPFAM" id="SSF50978">
    <property type="entry name" value="WD40 repeat-like"/>
    <property type="match status" value="2"/>
</dbReference>
<dbReference type="Gene3D" id="2.130.10.10">
    <property type="entry name" value="YVTN repeat-like/Quinoprotein amine dehydrogenase"/>
    <property type="match status" value="5"/>
</dbReference>
<feature type="repeat" description="WD" evidence="4">
    <location>
        <begin position="993"/>
        <end position="1034"/>
    </location>
</feature>
<comment type="caution">
    <text evidence="5">Lacks conserved residue(s) required for the propagation of feature annotation.</text>
</comment>
<feature type="repeat" description="WD" evidence="4">
    <location>
        <begin position="777"/>
        <end position="818"/>
    </location>
</feature>
<feature type="compositionally biased region" description="Polar residues" evidence="6">
    <location>
        <begin position="225"/>
        <end position="243"/>
    </location>
</feature>
<feature type="repeat" description="WD" evidence="4">
    <location>
        <begin position="1226"/>
        <end position="1267"/>
    </location>
</feature>
<dbReference type="InterPro" id="IPR020472">
    <property type="entry name" value="WD40_PAC1"/>
</dbReference>
<reference evidence="9 10" key="1">
    <citation type="submission" date="2014-04" db="EMBL/GenBank/DDBJ databases">
        <authorList>
            <consortium name="DOE Joint Genome Institute"/>
            <person name="Kuo A."/>
            <person name="Zuccaro A."/>
            <person name="Kohler A."/>
            <person name="Nagy L.G."/>
            <person name="Floudas D."/>
            <person name="Copeland A."/>
            <person name="Barry K.W."/>
            <person name="Cichocki N."/>
            <person name="Veneault-Fourrey C."/>
            <person name="LaButti K."/>
            <person name="Lindquist E.A."/>
            <person name="Lipzen A."/>
            <person name="Lundell T."/>
            <person name="Morin E."/>
            <person name="Murat C."/>
            <person name="Sun H."/>
            <person name="Tunlid A."/>
            <person name="Henrissat B."/>
            <person name="Grigoriev I.V."/>
            <person name="Hibbett D.S."/>
            <person name="Martin F."/>
            <person name="Nordberg H.P."/>
            <person name="Cantor M.N."/>
            <person name="Hua S.X."/>
        </authorList>
    </citation>
    <scope>NUCLEOTIDE SEQUENCE [LARGE SCALE GENOMIC DNA]</scope>
    <source>
        <strain evidence="9 10">MAFF 305830</strain>
    </source>
</reference>
<feature type="repeat" description="WD" evidence="4">
    <location>
        <begin position="1312"/>
        <end position="1347"/>
    </location>
</feature>
<dbReference type="PANTHER" id="PTHR19848">
    <property type="entry name" value="WD40 REPEAT PROTEIN"/>
    <property type="match status" value="1"/>
</dbReference>
<accession>A0A0C3AX78</accession>
<sequence length="1461" mass="157405">MTSTVFCDYQPANWEINSVGQDACQVYAQLQANCDIAFVIRGINADPIIISPEDTVCGCNMVAYNLAAGCRYCQSSQAVGSWLSINEWASHCTANRYEPRALGDRITTRGMTFPEWAFAIPSGTTWDPAQASAVAAAASPITSSSSSSSSPVRTPTPAAAPNVENHSSSSNIDNKNALIIGMAVFLAVALMIIVMVSAVLLHCRRQNRRTAWSRPTAAYFMDTDLSPTRTFGGSPPNVGSPNQDLMPPGSVPPSDVNPPAYVATVVVLDQQPSTHPIVSSGRRQTREWRMANADVGEDASTVDGSPSVPPGLSRGVEKDIDDGGLRGFSQLEIMNNIMYRLNWDRGTDGSVESTLPCKHFDLIGGSGTGGLIAIMFARLCMSVEEVSEEFCTIIEEVFEKPFPTPSERSQVLRTCLETVMKKKGLSLDMRLFDESPAEGCAGFVVASPRNNVGSKICLRTYPIRSQIPSQITVIDAILATCASQPEFAPVSFGRRYQKKEYVGAGLGASNPIYELITEAHSLFGGDSTVVSLPSLGAGNVGIVSIPSGNEETSQYSQIQAMINDCESKAQEIEQRLGRLWIFSRFSTLAQAESYLALHETCEKLDQLVQNMAVKTGTVSMDQLKHAGGPSGSSQLFTAVESVRDILTSSQDDAIIAKLRPLDIDHASHVAECLSGTRQVILDSIYAWAADVAVSNILWIKGHPGISGKDDSLATDMQRFMSAFAPVISQSVPHIYLSALPFVPRDLAVSLAYSQCCPQTLTIRSGGLQNWPIIQSIFLGHSGTISSVSSSSDSGRIVSGSHDKTIRIWDTVTGELMMGPLEGHNEAVACVCFSPDDGHIVSGSGDKTIRLWDAATGRTVGGPLKGHSSCVTSVSFSPDGRYIVSGSYDKQIRIWDTIKGEPVTGPLRGHDLGVISASFSPDGRSIVPCSDDKTVRVWDAATGETIVGPLEGYKFSLSASFSPDGRLIIVGSSDRTIRTWDATTGQELQEVKLLDEYYSLARCISCSPDGKRTVSGLSDNTVGVWDINNGKRVIGPLIGHSKRVTSAIFLPDGERIVSGSEDKTIRVWDAAANETVMVSYKRHSNSDSTTGEMLVEPLEGHSNTVSSVSFSPDGRLVASGSYDNTIRIWDVGVGQTVLRPMEGHSYWISCVSFSPDGNCIVSCSGDSTIRVWDVATGETIVGPLEGHSGWVYNVTFSPDGLYIASCGEDRTVRVWDVETGKTTIGPLNGHTGTVWSVSFSPDGRRIASSSDDKTIRIWDVVTGEMVMEPLKGHRFAIRTLSFSPNGHHIVSGSDDDTIRVWNVVTGETEIGPLEGHSSYVTSVSFSPDGDRIISGSDDTTIRVWDVASINPKKGDRHINSDSESQQVSLSHIQLSQSVAHIYSKVLVSPNTEDGWILGPEAELLFWVPPELRPRLCPLRNIMTIGEATILDLTNVVHGESWYRCKNHLGSELNPSQSTSLGS</sequence>
<feature type="compositionally biased region" description="Low complexity" evidence="6">
    <location>
        <begin position="141"/>
        <end position="161"/>
    </location>
</feature>
<feature type="repeat" description="WD" evidence="4">
    <location>
        <begin position="1183"/>
        <end position="1224"/>
    </location>
</feature>
<name>A0A0C3AX78_SERVB</name>
<keyword evidence="7" id="KW-0472">Membrane</keyword>
<feature type="repeat" description="WD" evidence="4">
    <location>
        <begin position="1140"/>
        <end position="1181"/>
    </location>
</feature>
<keyword evidence="3" id="KW-0443">Lipid metabolism</keyword>
<dbReference type="PROSITE" id="PS51635">
    <property type="entry name" value="PNPLA"/>
    <property type="match status" value="1"/>
</dbReference>
<dbReference type="STRING" id="933852.A0A0C3AX78"/>
<feature type="repeat" description="WD" evidence="4">
    <location>
        <begin position="863"/>
        <end position="904"/>
    </location>
</feature>
<evidence type="ECO:0000256" key="6">
    <source>
        <dbReference type="SAM" id="MobiDB-lite"/>
    </source>
</evidence>
<dbReference type="Pfam" id="PF00400">
    <property type="entry name" value="WD40"/>
    <property type="match status" value="13"/>
</dbReference>
<feature type="repeat" description="WD" evidence="4">
    <location>
        <begin position="1036"/>
        <end position="1077"/>
    </location>
</feature>
<feature type="transmembrane region" description="Helical" evidence="7">
    <location>
        <begin position="177"/>
        <end position="201"/>
    </location>
</feature>
<dbReference type="CDD" id="cd00200">
    <property type="entry name" value="WD40"/>
    <property type="match status" value="2"/>
</dbReference>
<evidence type="ECO:0000256" key="1">
    <source>
        <dbReference type="ARBA" id="ARBA00022574"/>
    </source>
</evidence>
<evidence type="ECO:0000313" key="10">
    <source>
        <dbReference type="Proteomes" id="UP000054097"/>
    </source>
</evidence>
<dbReference type="PROSITE" id="PS50082">
    <property type="entry name" value="WD_REPEATS_2"/>
    <property type="match status" value="13"/>
</dbReference>
<dbReference type="PROSITE" id="PS50294">
    <property type="entry name" value="WD_REPEATS_REGION"/>
    <property type="match status" value="11"/>
</dbReference>
<evidence type="ECO:0000256" key="5">
    <source>
        <dbReference type="PROSITE-ProRule" id="PRU01161"/>
    </source>
</evidence>
<dbReference type="SUPFAM" id="SSF52151">
    <property type="entry name" value="FabD/lysophospholipase-like"/>
    <property type="match status" value="1"/>
</dbReference>
<feature type="region of interest" description="Disordered" evidence="6">
    <location>
        <begin position="225"/>
        <end position="254"/>
    </location>
</feature>
<dbReference type="SMART" id="SM00320">
    <property type="entry name" value="WD40"/>
    <property type="match status" value="13"/>
</dbReference>
<dbReference type="OrthoDB" id="538223at2759"/>
<reference evidence="10" key="2">
    <citation type="submission" date="2015-01" db="EMBL/GenBank/DDBJ databases">
        <title>Evolutionary Origins and Diversification of the Mycorrhizal Mutualists.</title>
        <authorList>
            <consortium name="DOE Joint Genome Institute"/>
            <consortium name="Mycorrhizal Genomics Consortium"/>
            <person name="Kohler A."/>
            <person name="Kuo A."/>
            <person name="Nagy L.G."/>
            <person name="Floudas D."/>
            <person name="Copeland A."/>
            <person name="Barry K.W."/>
            <person name="Cichocki N."/>
            <person name="Veneault-Fourrey C."/>
            <person name="LaButti K."/>
            <person name="Lindquist E.A."/>
            <person name="Lipzen A."/>
            <person name="Lundell T."/>
            <person name="Morin E."/>
            <person name="Murat C."/>
            <person name="Riley R."/>
            <person name="Ohm R."/>
            <person name="Sun H."/>
            <person name="Tunlid A."/>
            <person name="Henrissat B."/>
            <person name="Grigoriev I.V."/>
            <person name="Hibbett D.S."/>
            <person name="Martin F."/>
        </authorList>
    </citation>
    <scope>NUCLEOTIDE SEQUENCE [LARGE SCALE GENOMIC DNA]</scope>
    <source>
        <strain evidence="10">MAFF 305830</strain>
    </source>
</reference>
<dbReference type="InterPro" id="IPR002641">
    <property type="entry name" value="PNPLA_dom"/>
</dbReference>
<feature type="domain" description="PNPLA" evidence="8">
    <location>
        <begin position="318"/>
        <end position="516"/>
    </location>
</feature>
<keyword evidence="10" id="KW-1185">Reference proteome</keyword>
<evidence type="ECO:0000256" key="2">
    <source>
        <dbReference type="ARBA" id="ARBA00022737"/>
    </source>
</evidence>
<protein>
    <recommendedName>
        <fullName evidence="8">PNPLA domain-containing protein</fullName>
    </recommendedName>
</protein>
<dbReference type="InterPro" id="IPR015943">
    <property type="entry name" value="WD40/YVTN_repeat-like_dom_sf"/>
</dbReference>
<organism evidence="9 10">
    <name type="scientific">Serendipita vermifera MAFF 305830</name>
    <dbReference type="NCBI Taxonomy" id="933852"/>
    <lineage>
        <taxon>Eukaryota</taxon>
        <taxon>Fungi</taxon>
        <taxon>Dikarya</taxon>
        <taxon>Basidiomycota</taxon>
        <taxon>Agaricomycotina</taxon>
        <taxon>Agaricomycetes</taxon>
        <taxon>Sebacinales</taxon>
        <taxon>Serendipitaceae</taxon>
        <taxon>Serendipita</taxon>
    </lineage>
</organism>
<feature type="repeat" description="WD" evidence="4">
    <location>
        <begin position="1097"/>
        <end position="1138"/>
    </location>
</feature>
<feature type="region of interest" description="Disordered" evidence="6">
    <location>
        <begin position="141"/>
        <end position="170"/>
    </location>
</feature>
<keyword evidence="2" id="KW-0677">Repeat</keyword>
<dbReference type="Pfam" id="PF01734">
    <property type="entry name" value="Patatin"/>
    <property type="match status" value="1"/>
</dbReference>
<dbReference type="EMBL" id="KN824331">
    <property type="protein sequence ID" value="KIM23866.1"/>
    <property type="molecule type" value="Genomic_DNA"/>
</dbReference>
<feature type="region of interest" description="Disordered" evidence="6">
    <location>
        <begin position="296"/>
        <end position="319"/>
    </location>
</feature>